<proteinExistence type="predicted"/>
<dbReference type="AlphaFoldDB" id="A0A1Y2HZR4"/>
<dbReference type="OrthoDB" id="5954824at2759"/>
<dbReference type="InterPro" id="IPR001766">
    <property type="entry name" value="Fork_head_dom"/>
</dbReference>
<dbReference type="Pfam" id="PF00250">
    <property type="entry name" value="Forkhead"/>
    <property type="match status" value="1"/>
</dbReference>
<evidence type="ECO:0000313" key="5">
    <source>
        <dbReference type="EMBL" id="ORZ39221.1"/>
    </source>
</evidence>
<keyword evidence="6" id="KW-1185">Reference proteome</keyword>
<feature type="compositionally biased region" description="Polar residues" evidence="3">
    <location>
        <begin position="719"/>
        <end position="728"/>
    </location>
</feature>
<dbReference type="InterPro" id="IPR050211">
    <property type="entry name" value="FOX_domain-containing"/>
</dbReference>
<keyword evidence="2" id="KW-0539">Nucleus</keyword>
<feature type="region of interest" description="Disordered" evidence="3">
    <location>
        <begin position="416"/>
        <end position="458"/>
    </location>
</feature>
<dbReference type="Gene3D" id="1.10.10.10">
    <property type="entry name" value="Winged helix-like DNA-binding domain superfamily/Winged helix DNA-binding domain"/>
    <property type="match status" value="1"/>
</dbReference>
<evidence type="ECO:0000256" key="3">
    <source>
        <dbReference type="SAM" id="MobiDB-lite"/>
    </source>
</evidence>
<accession>A0A1Y2HZR4</accession>
<dbReference type="Proteomes" id="UP000193411">
    <property type="component" value="Unassembled WGS sequence"/>
</dbReference>
<dbReference type="PROSITE" id="PS50039">
    <property type="entry name" value="FORK_HEAD_3"/>
    <property type="match status" value="1"/>
</dbReference>
<dbReference type="CDD" id="cd00059">
    <property type="entry name" value="FH_FOX"/>
    <property type="match status" value="1"/>
</dbReference>
<feature type="DNA-binding region" description="Fork-head" evidence="2">
    <location>
        <begin position="313"/>
        <end position="423"/>
    </location>
</feature>
<dbReference type="EMBL" id="MCFL01000006">
    <property type="protein sequence ID" value="ORZ39221.1"/>
    <property type="molecule type" value="Genomic_DNA"/>
</dbReference>
<dbReference type="GO" id="GO:0005634">
    <property type="term" value="C:nucleus"/>
    <property type="evidence" value="ECO:0007669"/>
    <property type="project" value="UniProtKB-SubCell"/>
</dbReference>
<dbReference type="PRINTS" id="PR00053">
    <property type="entry name" value="FORKHEAD"/>
</dbReference>
<feature type="domain" description="Fork-head" evidence="4">
    <location>
        <begin position="313"/>
        <end position="423"/>
    </location>
</feature>
<reference evidence="5 6" key="1">
    <citation type="submission" date="2016-07" db="EMBL/GenBank/DDBJ databases">
        <title>Pervasive Adenine N6-methylation of Active Genes in Fungi.</title>
        <authorList>
            <consortium name="DOE Joint Genome Institute"/>
            <person name="Mondo S.J."/>
            <person name="Dannebaum R.O."/>
            <person name="Kuo R.C."/>
            <person name="Labutti K."/>
            <person name="Haridas S."/>
            <person name="Kuo A."/>
            <person name="Salamov A."/>
            <person name="Ahrendt S.R."/>
            <person name="Lipzen A."/>
            <person name="Sullivan W."/>
            <person name="Andreopoulos W.B."/>
            <person name="Clum A."/>
            <person name="Lindquist E."/>
            <person name="Daum C."/>
            <person name="Ramamoorthy G.K."/>
            <person name="Gryganskyi A."/>
            <person name="Culley D."/>
            <person name="Magnuson J.K."/>
            <person name="James T.Y."/>
            <person name="O'Malley M.A."/>
            <person name="Stajich J.E."/>
            <person name="Spatafora J.W."/>
            <person name="Visel A."/>
            <person name="Grigoriev I.V."/>
        </authorList>
    </citation>
    <scope>NUCLEOTIDE SEQUENCE [LARGE SCALE GENOMIC DNA]</scope>
    <source>
        <strain evidence="5 6">PL171</strain>
    </source>
</reference>
<protein>
    <recommendedName>
        <fullName evidence="4">Fork-head domain-containing protein</fullName>
    </recommendedName>
</protein>
<dbReference type="GO" id="GO:0000978">
    <property type="term" value="F:RNA polymerase II cis-regulatory region sequence-specific DNA binding"/>
    <property type="evidence" value="ECO:0007669"/>
    <property type="project" value="TreeGrafter"/>
</dbReference>
<organism evidence="5 6">
    <name type="scientific">Catenaria anguillulae PL171</name>
    <dbReference type="NCBI Taxonomy" id="765915"/>
    <lineage>
        <taxon>Eukaryota</taxon>
        <taxon>Fungi</taxon>
        <taxon>Fungi incertae sedis</taxon>
        <taxon>Blastocladiomycota</taxon>
        <taxon>Blastocladiomycetes</taxon>
        <taxon>Blastocladiales</taxon>
        <taxon>Catenariaceae</taxon>
        <taxon>Catenaria</taxon>
    </lineage>
</organism>
<feature type="region of interest" description="Disordered" evidence="3">
    <location>
        <begin position="715"/>
        <end position="737"/>
    </location>
</feature>
<comment type="subcellular location">
    <subcellularLocation>
        <location evidence="2">Nucleus</location>
    </subcellularLocation>
</comment>
<evidence type="ECO:0000313" key="6">
    <source>
        <dbReference type="Proteomes" id="UP000193411"/>
    </source>
</evidence>
<feature type="compositionally biased region" description="Low complexity" evidence="3">
    <location>
        <begin position="439"/>
        <end position="458"/>
    </location>
</feature>
<comment type="caution">
    <text evidence="5">The sequence shown here is derived from an EMBL/GenBank/DDBJ whole genome shotgun (WGS) entry which is preliminary data.</text>
</comment>
<evidence type="ECO:0000259" key="4">
    <source>
        <dbReference type="PROSITE" id="PS50039"/>
    </source>
</evidence>
<gene>
    <name evidence="5" type="ORF">BCR44DRAFT_1427457</name>
</gene>
<evidence type="ECO:0000256" key="2">
    <source>
        <dbReference type="PROSITE-ProRule" id="PRU00089"/>
    </source>
</evidence>
<dbReference type="GO" id="GO:0000981">
    <property type="term" value="F:DNA-binding transcription factor activity, RNA polymerase II-specific"/>
    <property type="evidence" value="ECO:0007669"/>
    <property type="project" value="TreeGrafter"/>
</dbReference>
<evidence type="ECO:0000256" key="1">
    <source>
        <dbReference type="ARBA" id="ARBA00023125"/>
    </source>
</evidence>
<dbReference type="PANTHER" id="PTHR11829">
    <property type="entry name" value="FORKHEAD BOX PROTEIN"/>
    <property type="match status" value="1"/>
</dbReference>
<dbReference type="SMART" id="SM00339">
    <property type="entry name" value="FH"/>
    <property type="match status" value="1"/>
</dbReference>
<feature type="region of interest" description="Disordered" evidence="3">
    <location>
        <begin position="81"/>
        <end position="101"/>
    </location>
</feature>
<dbReference type="SUPFAM" id="SSF46785">
    <property type="entry name" value="Winged helix' DNA-binding domain"/>
    <property type="match status" value="1"/>
</dbReference>
<dbReference type="PANTHER" id="PTHR11829:SF343">
    <property type="entry name" value="FORK-HEAD DOMAIN-CONTAINING PROTEIN"/>
    <property type="match status" value="1"/>
</dbReference>
<sequence>MDHHSPSQNVVPPSMIATMTSIHSAPTTPTVPSHPPTPSPKVDRHFSYPPVEQMQQGSFYGGAYQTMVPVSGFAPTAATTAAAGSAGNGDEINKPIDVGPTTSHLYSQSYHQYVQPQPMHPAGQVQPSFPTLVHGYQPLYSPTNVLPMVSPSMANPNLPAGVNVTASEASPVMIRTTWSPAPMAAAAGGGGQDSLAGMLVPAKTGSVPTVSPVDTDPASLSSPFFVNGPATAQMHPPPHLPPFNNANNQALPPLNIVMSSVYQGSDNSSVPTMPGGYALPQPQVHASAEAPAPAPVHASAAAPGTAGYRVRLKPPMPYPMLLALCILEAPNARLTLRQIYEALRSKYPEIYRETARRFSSWENTVRYNLSRCGIFEKIARRNAEGNSTTNGVNEPSSKGSWWTIKQEWQVKIQTHGLDSKEKTEAEEGGAGLRKRGSKSARAAAVSSSPEQMGAAALAEPATTTEPLAVPGMLSPSVAAPSMTDSLGLPALSHPDFSGNGSLSPVIVTGLGSGRGGAANWGQAPMFVPSHPGGTESVVSSSASVHLRFTRPCRRPADLLQPRLVGTRVPRAIFRSNRSSPNASPMPPAHYVSPYACIVSPTFATNGTCNSNGSSPIPFGSHMQQQQPQQYQYQYPPATRPWPTRRPAQQSLPDWAASVELLHNTGSPSVPTMQARHPPPPQLDPMPTHHYSAHSAYETHCSQPGVLPLMAVAAEGSNGGQSHMSSSLSPAKGEQSIE</sequence>
<dbReference type="InterPro" id="IPR036388">
    <property type="entry name" value="WH-like_DNA-bd_sf"/>
</dbReference>
<keyword evidence="1 2" id="KW-0238">DNA-binding</keyword>
<dbReference type="InterPro" id="IPR036390">
    <property type="entry name" value="WH_DNA-bd_sf"/>
</dbReference>
<name>A0A1Y2HZR4_9FUNG</name>
<dbReference type="STRING" id="765915.A0A1Y2HZR4"/>